<sequence length="172" mass="19367">MSVNQRKASLITRNVEEQGTRRLFESAAGIIEEAIIGSMEPKQSCPALPETINLARRVNWARQKLRPRDPTDLHFVLDSSHVTDEFLMKDVSNDTRRHVVLASDTMLYLLVDATFKVVKKLSIHTFVKSGTCTKQVPLAFTLMSGKRRSGYVVVLKGIIDLLPNRLVWSFAA</sequence>
<name>A0AAD9IZ36_9ANNE</name>
<dbReference type="PANTHER" id="PTHR20956">
    <property type="entry name" value="HEH2P"/>
    <property type="match status" value="1"/>
</dbReference>
<evidence type="ECO:0000313" key="2">
    <source>
        <dbReference type="Proteomes" id="UP001208570"/>
    </source>
</evidence>
<dbReference type="PANTHER" id="PTHR20956:SF12">
    <property type="entry name" value="FLYWCH-TYPE DOMAIN-CONTAINING PROTEIN"/>
    <property type="match status" value="1"/>
</dbReference>
<keyword evidence="2" id="KW-1185">Reference proteome</keyword>
<accession>A0AAD9IZ36</accession>
<dbReference type="Proteomes" id="UP001208570">
    <property type="component" value="Unassembled WGS sequence"/>
</dbReference>
<dbReference type="AlphaFoldDB" id="A0AAD9IZ36"/>
<reference evidence="1" key="1">
    <citation type="journal article" date="2023" name="Mol. Biol. Evol.">
        <title>Third-Generation Sequencing Reveals the Adaptive Role of the Epigenome in Three Deep-Sea Polychaetes.</title>
        <authorList>
            <person name="Perez M."/>
            <person name="Aroh O."/>
            <person name="Sun Y."/>
            <person name="Lan Y."/>
            <person name="Juniper S.K."/>
            <person name="Young C.R."/>
            <person name="Angers B."/>
            <person name="Qian P.Y."/>
        </authorList>
    </citation>
    <scope>NUCLEOTIDE SEQUENCE</scope>
    <source>
        <strain evidence="1">P08H-3</strain>
    </source>
</reference>
<evidence type="ECO:0000313" key="1">
    <source>
        <dbReference type="EMBL" id="KAK2143534.1"/>
    </source>
</evidence>
<proteinExistence type="predicted"/>
<dbReference type="EMBL" id="JAODUP010000834">
    <property type="protein sequence ID" value="KAK2143534.1"/>
    <property type="molecule type" value="Genomic_DNA"/>
</dbReference>
<gene>
    <name evidence="1" type="ORF">LSH36_834g02070</name>
</gene>
<organism evidence="1 2">
    <name type="scientific">Paralvinella palmiformis</name>
    <dbReference type="NCBI Taxonomy" id="53620"/>
    <lineage>
        <taxon>Eukaryota</taxon>
        <taxon>Metazoa</taxon>
        <taxon>Spiralia</taxon>
        <taxon>Lophotrochozoa</taxon>
        <taxon>Annelida</taxon>
        <taxon>Polychaeta</taxon>
        <taxon>Sedentaria</taxon>
        <taxon>Canalipalpata</taxon>
        <taxon>Terebellida</taxon>
        <taxon>Terebelliformia</taxon>
        <taxon>Alvinellidae</taxon>
        <taxon>Paralvinella</taxon>
    </lineage>
</organism>
<protein>
    <submittedName>
        <fullName evidence="1">Uncharacterized protein</fullName>
    </submittedName>
</protein>
<comment type="caution">
    <text evidence="1">The sequence shown here is derived from an EMBL/GenBank/DDBJ whole genome shotgun (WGS) entry which is preliminary data.</text>
</comment>